<dbReference type="EMBL" id="CP039355">
    <property type="protein sequence ID" value="QCE14543.1"/>
    <property type="molecule type" value="Genomic_DNA"/>
</dbReference>
<evidence type="ECO:0000256" key="1">
    <source>
        <dbReference type="SAM" id="MobiDB-lite"/>
    </source>
</evidence>
<feature type="compositionally biased region" description="Basic and acidic residues" evidence="1">
    <location>
        <begin position="1"/>
        <end position="11"/>
    </location>
</feature>
<dbReference type="Proteomes" id="UP000501690">
    <property type="component" value="Linkage Group LG11"/>
</dbReference>
<keyword evidence="3" id="KW-1185">Reference proteome</keyword>
<evidence type="ECO:0000313" key="2">
    <source>
        <dbReference type="EMBL" id="QCE14543.1"/>
    </source>
</evidence>
<gene>
    <name evidence="2" type="ORF">DEO72_LG11g1546</name>
</gene>
<evidence type="ECO:0000313" key="3">
    <source>
        <dbReference type="Proteomes" id="UP000501690"/>
    </source>
</evidence>
<dbReference type="AlphaFoldDB" id="A0A4D6NL63"/>
<accession>A0A4D6NL63</accession>
<proteinExistence type="predicted"/>
<feature type="region of interest" description="Disordered" evidence="1">
    <location>
        <begin position="1"/>
        <end position="21"/>
    </location>
</feature>
<sequence length="57" mass="6612">MEARRCAEQASRRRGGGGASRGLWWLVCGRLHWCDVVADFDVQWRCWDVNGGCRRCR</sequence>
<name>A0A4D6NL63_VIGUN</name>
<organism evidence="2 3">
    <name type="scientific">Vigna unguiculata</name>
    <name type="common">Cowpea</name>
    <dbReference type="NCBI Taxonomy" id="3917"/>
    <lineage>
        <taxon>Eukaryota</taxon>
        <taxon>Viridiplantae</taxon>
        <taxon>Streptophyta</taxon>
        <taxon>Embryophyta</taxon>
        <taxon>Tracheophyta</taxon>
        <taxon>Spermatophyta</taxon>
        <taxon>Magnoliopsida</taxon>
        <taxon>eudicotyledons</taxon>
        <taxon>Gunneridae</taxon>
        <taxon>Pentapetalae</taxon>
        <taxon>rosids</taxon>
        <taxon>fabids</taxon>
        <taxon>Fabales</taxon>
        <taxon>Fabaceae</taxon>
        <taxon>Papilionoideae</taxon>
        <taxon>50 kb inversion clade</taxon>
        <taxon>NPAAA clade</taxon>
        <taxon>indigoferoid/millettioid clade</taxon>
        <taxon>Phaseoleae</taxon>
        <taxon>Vigna</taxon>
    </lineage>
</organism>
<protein>
    <submittedName>
        <fullName evidence="2">Uncharacterized protein</fullName>
    </submittedName>
</protein>
<reference evidence="2 3" key="1">
    <citation type="submission" date="2019-04" db="EMBL/GenBank/DDBJ databases">
        <title>An improved genome assembly and genetic linkage map for asparagus bean, Vigna unguiculata ssp. sesquipedialis.</title>
        <authorList>
            <person name="Xia Q."/>
            <person name="Zhang R."/>
            <person name="Dong Y."/>
        </authorList>
    </citation>
    <scope>NUCLEOTIDE SEQUENCE [LARGE SCALE GENOMIC DNA]</scope>
    <source>
        <tissue evidence="2">Leaf</tissue>
    </source>
</reference>